<dbReference type="InterPro" id="IPR036869">
    <property type="entry name" value="J_dom_sf"/>
</dbReference>
<dbReference type="PANTHER" id="PTHR24074">
    <property type="entry name" value="CO-CHAPERONE PROTEIN DJLA"/>
    <property type="match status" value="1"/>
</dbReference>
<feature type="domain" description="J" evidence="2">
    <location>
        <begin position="102"/>
        <end position="172"/>
    </location>
</feature>
<dbReference type="CDD" id="cd06257">
    <property type="entry name" value="DnaJ"/>
    <property type="match status" value="1"/>
</dbReference>
<dbReference type="EMBL" id="DF977493">
    <property type="protein sequence ID" value="GAP90606.1"/>
    <property type="molecule type" value="Genomic_DNA"/>
</dbReference>
<name>A0A1W2TQA6_ROSNE</name>
<dbReference type="OMA" id="NGHPLCK"/>
<feature type="compositionally biased region" description="Pro residues" evidence="1">
    <location>
        <begin position="76"/>
        <end position="89"/>
    </location>
</feature>
<dbReference type="Proteomes" id="UP000054516">
    <property type="component" value="Unassembled WGS sequence"/>
</dbReference>
<accession>A0A1W2TQA6</accession>
<evidence type="ECO:0000256" key="1">
    <source>
        <dbReference type="SAM" id="MobiDB-lite"/>
    </source>
</evidence>
<dbReference type="PROSITE" id="PS00636">
    <property type="entry name" value="DNAJ_1"/>
    <property type="match status" value="1"/>
</dbReference>
<protein>
    <submittedName>
        <fullName evidence="3">Putative J domain-containing protein</fullName>
    </submittedName>
</protein>
<gene>
    <name evidence="3" type="ORF">SAMD00023353_4800810</name>
</gene>
<dbReference type="PROSITE" id="PS51257">
    <property type="entry name" value="PROKAR_LIPOPROTEIN"/>
    <property type="match status" value="1"/>
</dbReference>
<keyword evidence="4" id="KW-1185">Reference proteome</keyword>
<evidence type="ECO:0000313" key="4">
    <source>
        <dbReference type="Proteomes" id="UP000054516"/>
    </source>
</evidence>
<evidence type="ECO:0000259" key="2">
    <source>
        <dbReference type="PROSITE" id="PS50076"/>
    </source>
</evidence>
<proteinExistence type="predicted"/>
<dbReference type="InterPro" id="IPR050817">
    <property type="entry name" value="DjlA_DnaK_co-chaperone"/>
</dbReference>
<organism evidence="3">
    <name type="scientific">Rosellinia necatrix</name>
    <name type="common">White root-rot fungus</name>
    <dbReference type="NCBI Taxonomy" id="77044"/>
    <lineage>
        <taxon>Eukaryota</taxon>
        <taxon>Fungi</taxon>
        <taxon>Dikarya</taxon>
        <taxon>Ascomycota</taxon>
        <taxon>Pezizomycotina</taxon>
        <taxon>Sordariomycetes</taxon>
        <taxon>Xylariomycetidae</taxon>
        <taxon>Xylariales</taxon>
        <taxon>Xylariaceae</taxon>
        <taxon>Rosellinia</taxon>
    </lineage>
</organism>
<dbReference type="PROSITE" id="PS50076">
    <property type="entry name" value="DNAJ_2"/>
    <property type="match status" value="1"/>
</dbReference>
<reference evidence="3" key="1">
    <citation type="submission" date="2016-03" db="EMBL/GenBank/DDBJ databases">
        <title>Draft genome sequence of Rosellinia necatrix.</title>
        <authorList>
            <person name="Kanematsu S."/>
        </authorList>
    </citation>
    <scope>NUCLEOTIDE SEQUENCE [LARGE SCALE GENOMIC DNA]</scope>
    <source>
        <strain evidence="3">W97</strain>
    </source>
</reference>
<feature type="region of interest" description="Disordered" evidence="1">
    <location>
        <begin position="53"/>
        <end position="94"/>
    </location>
</feature>
<evidence type="ECO:0000313" key="3">
    <source>
        <dbReference type="EMBL" id="GAP90606.1"/>
    </source>
</evidence>
<dbReference type="InterPro" id="IPR001623">
    <property type="entry name" value="DnaJ_domain"/>
</dbReference>
<dbReference type="STRING" id="77044.A0A1W2TQA6"/>
<dbReference type="AlphaFoldDB" id="A0A1W2TQA6"/>
<sequence>MLLKESNRVLSLCPSLPVSGAGSPISCITSSCPGASQRPPRARLDPYRHPQRWDVKYTPRPTQAHSSARCYASVSAPPPKPPPKPPPGAAPGYTWPASLHPTPYEILAHPRHARYNKALFYELVKIYHPDRNRSAVNSAISQSTRLERYRLVVAANEILSDEARRRAYDLYGAGWDGNRTLQSPCRESYRSWRNEPGNASGNATWEDWERWRRERNGGQQSQAPVFMSNEVFVIVLCSFVVLGSFTQARRASASTLDVVEMRDQKDAAISNEIRRRQDEKAPLNRHERIENFLRQRDSWNLVSSDGCSPESPP</sequence>
<dbReference type="Pfam" id="PF00226">
    <property type="entry name" value="DnaJ"/>
    <property type="match status" value="1"/>
</dbReference>
<dbReference type="InterPro" id="IPR018253">
    <property type="entry name" value="DnaJ_domain_CS"/>
</dbReference>
<dbReference type="Gene3D" id="1.10.287.110">
    <property type="entry name" value="DnaJ domain"/>
    <property type="match status" value="1"/>
</dbReference>
<dbReference type="SUPFAM" id="SSF46565">
    <property type="entry name" value="Chaperone J-domain"/>
    <property type="match status" value="1"/>
</dbReference>
<dbReference type="OrthoDB" id="445556at2759"/>